<dbReference type="SMART" id="SM00028">
    <property type="entry name" value="TPR"/>
    <property type="match status" value="1"/>
</dbReference>
<sequence length="65" mass="8019">MDPKNNDALFYRGNAYSNLKDYTAAIADYKQTIALDRKKPYVYRYRLMRYLITMTIRRLWNTFRR</sequence>
<dbReference type="RefSeq" id="WP_175269963.1">
    <property type="nucleotide sequence ID" value="NZ_JABFCR010000038.1"/>
</dbReference>
<dbReference type="InterPro" id="IPR011990">
    <property type="entry name" value="TPR-like_helical_dom_sf"/>
</dbReference>
<accession>A0ABX1W5K8</accession>
<keyword evidence="1" id="KW-0802">TPR repeat</keyword>
<evidence type="ECO:0000256" key="1">
    <source>
        <dbReference type="PROSITE-ProRule" id="PRU00339"/>
    </source>
</evidence>
<proteinExistence type="predicted"/>
<keyword evidence="3" id="KW-1185">Reference proteome</keyword>
<reference evidence="2 3" key="1">
    <citation type="submission" date="2020-05" db="EMBL/GenBank/DDBJ databases">
        <authorList>
            <person name="Khan S.A."/>
            <person name="Jeon C.O."/>
            <person name="Chun B.H."/>
        </authorList>
    </citation>
    <scope>NUCLEOTIDE SEQUENCE [LARGE SCALE GENOMIC DNA]</scope>
    <source>
        <strain evidence="2 3">S1162</strain>
    </source>
</reference>
<dbReference type="EMBL" id="JABFCR010000038">
    <property type="protein sequence ID" value="NNU34280.1"/>
    <property type="molecule type" value="Genomic_DNA"/>
</dbReference>
<feature type="repeat" description="TPR" evidence="1">
    <location>
        <begin position="6"/>
        <end position="39"/>
    </location>
</feature>
<dbReference type="InterPro" id="IPR019734">
    <property type="entry name" value="TPR_rpt"/>
</dbReference>
<dbReference type="SUPFAM" id="SSF48452">
    <property type="entry name" value="TPR-like"/>
    <property type="match status" value="1"/>
</dbReference>
<protein>
    <submittedName>
        <fullName evidence="2">Tetratricopeptide repeat protein</fullName>
    </submittedName>
</protein>
<organism evidence="2 3">
    <name type="scientific">Mucilaginibacter humi</name>
    <dbReference type="NCBI Taxonomy" id="2732510"/>
    <lineage>
        <taxon>Bacteria</taxon>
        <taxon>Pseudomonadati</taxon>
        <taxon>Bacteroidota</taxon>
        <taxon>Sphingobacteriia</taxon>
        <taxon>Sphingobacteriales</taxon>
        <taxon>Sphingobacteriaceae</taxon>
        <taxon>Mucilaginibacter</taxon>
    </lineage>
</organism>
<comment type="caution">
    <text evidence="2">The sequence shown here is derived from an EMBL/GenBank/DDBJ whole genome shotgun (WGS) entry which is preliminary data.</text>
</comment>
<evidence type="ECO:0000313" key="2">
    <source>
        <dbReference type="EMBL" id="NNU34280.1"/>
    </source>
</evidence>
<name>A0ABX1W5K8_9SPHI</name>
<dbReference type="Proteomes" id="UP000566071">
    <property type="component" value="Unassembled WGS sequence"/>
</dbReference>
<dbReference type="Pfam" id="PF00515">
    <property type="entry name" value="TPR_1"/>
    <property type="match status" value="1"/>
</dbReference>
<evidence type="ECO:0000313" key="3">
    <source>
        <dbReference type="Proteomes" id="UP000566071"/>
    </source>
</evidence>
<dbReference type="PROSITE" id="PS50005">
    <property type="entry name" value="TPR"/>
    <property type="match status" value="1"/>
</dbReference>
<gene>
    <name evidence="2" type="ORF">HK413_09210</name>
</gene>
<dbReference type="Gene3D" id="1.25.40.10">
    <property type="entry name" value="Tetratricopeptide repeat domain"/>
    <property type="match status" value="1"/>
</dbReference>